<dbReference type="PANTHER" id="PTHR43767">
    <property type="entry name" value="LONG-CHAIN-FATTY-ACID--COA LIGASE"/>
    <property type="match status" value="1"/>
</dbReference>
<dbReference type="Proteomes" id="UP001056336">
    <property type="component" value="Chromosome"/>
</dbReference>
<dbReference type="InterPro" id="IPR025110">
    <property type="entry name" value="AMP-bd_C"/>
</dbReference>
<dbReference type="InterPro" id="IPR050237">
    <property type="entry name" value="ATP-dep_AMP-bd_enzyme"/>
</dbReference>
<gene>
    <name evidence="3" type="ORF">M6D93_09625</name>
</gene>
<reference evidence="3" key="1">
    <citation type="journal article" date="2018" name="Int. J. Syst. Evol. Microbiol.">
        <title>Jatrophihabitans telluris sp. nov., isolated from sediment soil of lava forest wetlands and the emended description of the genus Jatrophihabitans.</title>
        <authorList>
            <person name="Lee K.C."/>
            <person name="Suh M.K."/>
            <person name="Eom M.K."/>
            <person name="Kim K.K."/>
            <person name="Kim J.S."/>
            <person name="Kim D.S."/>
            <person name="Ko S.H."/>
            <person name="Shin Y.K."/>
            <person name="Lee J.S."/>
        </authorList>
    </citation>
    <scope>NUCLEOTIDE SEQUENCE</scope>
    <source>
        <strain evidence="3">N237</strain>
    </source>
</reference>
<evidence type="ECO:0000313" key="3">
    <source>
        <dbReference type="EMBL" id="UQX90239.1"/>
    </source>
</evidence>
<dbReference type="CDD" id="cd12119">
    <property type="entry name" value="ttLC_FACS_AlkK_like"/>
    <property type="match status" value="1"/>
</dbReference>
<dbReference type="InterPro" id="IPR042099">
    <property type="entry name" value="ANL_N_sf"/>
</dbReference>
<evidence type="ECO:0000259" key="1">
    <source>
        <dbReference type="Pfam" id="PF00501"/>
    </source>
</evidence>
<dbReference type="EMBL" id="CP097332">
    <property type="protein sequence ID" value="UQX90239.1"/>
    <property type="molecule type" value="Genomic_DNA"/>
</dbReference>
<dbReference type="InterPro" id="IPR000873">
    <property type="entry name" value="AMP-dep_synth/lig_dom"/>
</dbReference>
<organism evidence="3 4">
    <name type="scientific">Jatrophihabitans telluris</name>
    <dbReference type="NCBI Taxonomy" id="2038343"/>
    <lineage>
        <taxon>Bacteria</taxon>
        <taxon>Bacillati</taxon>
        <taxon>Actinomycetota</taxon>
        <taxon>Actinomycetes</taxon>
        <taxon>Jatrophihabitantales</taxon>
        <taxon>Jatrophihabitantaceae</taxon>
        <taxon>Jatrophihabitans</taxon>
    </lineage>
</organism>
<dbReference type="InterPro" id="IPR020845">
    <property type="entry name" value="AMP-binding_CS"/>
</dbReference>
<dbReference type="InterPro" id="IPR045851">
    <property type="entry name" value="AMP-bd_C_sf"/>
</dbReference>
<feature type="domain" description="AMP-binding enzyme C-terminal" evidence="2">
    <location>
        <begin position="452"/>
        <end position="531"/>
    </location>
</feature>
<accession>A0ABY4R349</accession>
<dbReference type="Pfam" id="PF13193">
    <property type="entry name" value="AMP-binding_C"/>
    <property type="match status" value="1"/>
</dbReference>
<dbReference type="NCBIfam" id="NF004837">
    <property type="entry name" value="PRK06187.1"/>
    <property type="match status" value="1"/>
</dbReference>
<evidence type="ECO:0000313" key="4">
    <source>
        <dbReference type="Proteomes" id="UP001056336"/>
    </source>
</evidence>
<sequence>MTSTTTIASTMQDDFQLTIPAILRHGSTVNGRSECVTWLGNRARHTSYAEIARNAERLAAALTALGIETGDRIGTFCWNNQEHLEAYYAVPGMGAVLHTLNIRLPVAQVAHVVNHAEDRMVIVDGTLLPLFAQAVPELTTVEAVIVVGAGDVSVLGAMRVLHYDELLAGQEPGFDWPSVDEKSPALICYTSGTTGDPKGVVYSHRSTFLHALSGQAATLTGATDADRILTFVPMFHVNAWGIPYGAFMSGATLHMPGPFMTPEPICAFVRAERSTLAAAVPTIWQGILQYGQQHDIDLSSLRMGTSGGAAAPRSLLETFENRYGLRIIQGWGMTETSPVGGMAHPPAGVELGTAEEMDWRTKSGRVTAGVEMRITDDSGAELPWDGRSVGEIEVRGPWITGAYHRDPAPGKFHDGWLRTGDIGTIDDRGYFQITDRSKDVIKSGGEWISSVELENLLAGSPDVLEAAVIGIPDQKWSERPLACVVLAESAVSDAATISAALAEYLVGKVARWQVPENWAFIGEVPKTTVGKYDKKVLRARYSAGELDVLRLRD</sequence>
<name>A0ABY4R349_9ACTN</name>
<dbReference type="SUPFAM" id="SSF56801">
    <property type="entry name" value="Acetyl-CoA synthetase-like"/>
    <property type="match status" value="1"/>
</dbReference>
<dbReference type="PROSITE" id="PS00455">
    <property type="entry name" value="AMP_BINDING"/>
    <property type="match status" value="1"/>
</dbReference>
<keyword evidence="3" id="KW-0436">Ligase</keyword>
<dbReference type="Gene3D" id="3.40.50.12780">
    <property type="entry name" value="N-terminal domain of ligase-like"/>
    <property type="match status" value="1"/>
</dbReference>
<dbReference type="GO" id="GO:0016874">
    <property type="term" value="F:ligase activity"/>
    <property type="evidence" value="ECO:0007669"/>
    <property type="project" value="UniProtKB-KW"/>
</dbReference>
<dbReference type="PANTHER" id="PTHR43767:SF11">
    <property type="entry name" value="MEDIUM-CHAIN-FATTY-ACID--COA LIGASE"/>
    <property type="match status" value="1"/>
</dbReference>
<proteinExistence type="predicted"/>
<feature type="domain" description="AMP-dependent synthetase/ligase" evidence="1">
    <location>
        <begin position="33"/>
        <end position="403"/>
    </location>
</feature>
<keyword evidence="4" id="KW-1185">Reference proteome</keyword>
<reference evidence="3" key="2">
    <citation type="submission" date="2022-05" db="EMBL/GenBank/DDBJ databases">
        <authorList>
            <person name="Kim J.-S."/>
            <person name="Lee K."/>
            <person name="Suh M."/>
            <person name="Eom M."/>
            <person name="Kim J.-S."/>
            <person name="Kim D.-S."/>
            <person name="Ko S.-H."/>
            <person name="Shin Y."/>
            <person name="Lee J.-S."/>
        </authorList>
    </citation>
    <scope>NUCLEOTIDE SEQUENCE</scope>
    <source>
        <strain evidence="3">N237</strain>
    </source>
</reference>
<evidence type="ECO:0000259" key="2">
    <source>
        <dbReference type="Pfam" id="PF13193"/>
    </source>
</evidence>
<dbReference type="Gene3D" id="3.30.300.30">
    <property type="match status" value="1"/>
</dbReference>
<dbReference type="Pfam" id="PF00501">
    <property type="entry name" value="AMP-binding"/>
    <property type="match status" value="1"/>
</dbReference>
<protein>
    <submittedName>
        <fullName evidence="3">Long-chain fatty acid--CoA ligase</fullName>
    </submittedName>
</protein>